<dbReference type="PANTHER" id="PTHR15036:SF85">
    <property type="entry name" value="SP2353, ISOFORM A"/>
    <property type="match status" value="1"/>
</dbReference>
<keyword evidence="7" id="KW-1015">Disulfide bond</keyword>
<dbReference type="EMBL" id="JWIN03000015">
    <property type="protein sequence ID" value="KAB1267298.1"/>
    <property type="molecule type" value="Genomic_DNA"/>
</dbReference>
<accession>A0A5N4D848</accession>
<dbReference type="FunFam" id="2.10.25.10:FF:000029">
    <property type="entry name" value="neurexin-1 isoform X1"/>
    <property type="match status" value="1"/>
</dbReference>
<dbReference type="PROSITE" id="PS00010">
    <property type="entry name" value="ASX_HYDROXYL"/>
    <property type="match status" value="1"/>
</dbReference>
<keyword evidence="5" id="KW-1133">Transmembrane helix</keyword>
<dbReference type="SMART" id="SM00181">
    <property type="entry name" value="EGF"/>
    <property type="match status" value="1"/>
</dbReference>
<reference evidence="10 11" key="1">
    <citation type="journal article" date="2019" name="Mol. Ecol. Resour.">
        <title>Improving Illumina assemblies with Hi-C and long reads: an example with the North African dromedary.</title>
        <authorList>
            <person name="Elbers J.P."/>
            <person name="Rogers M.F."/>
            <person name="Perelman P.L."/>
            <person name="Proskuryakova A.A."/>
            <person name="Serdyukova N.A."/>
            <person name="Johnson W.E."/>
            <person name="Horin P."/>
            <person name="Corander J."/>
            <person name="Murphy D."/>
            <person name="Burger P.A."/>
        </authorList>
    </citation>
    <scope>NUCLEOTIDE SEQUENCE [LARGE SCALE GENOMIC DNA]</scope>
    <source>
        <strain evidence="10">Drom800</strain>
        <tissue evidence="10">Blood</tissue>
    </source>
</reference>
<keyword evidence="4" id="KW-0677">Repeat</keyword>
<dbReference type="Pfam" id="PF00008">
    <property type="entry name" value="EGF"/>
    <property type="match status" value="1"/>
</dbReference>
<dbReference type="InterPro" id="IPR000152">
    <property type="entry name" value="EGF-type_Asp/Asn_hydroxyl_site"/>
</dbReference>
<comment type="caution">
    <text evidence="8">Lacks conserved residue(s) required for the propagation of feature annotation.</text>
</comment>
<keyword evidence="11" id="KW-1185">Reference proteome</keyword>
<dbReference type="Gene3D" id="2.60.120.200">
    <property type="match status" value="1"/>
</dbReference>
<dbReference type="GO" id="GO:0016020">
    <property type="term" value="C:membrane"/>
    <property type="evidence" value="ECO:0007669"/>
    <property type="project" value="UniProtKB-SubCell"/>
</dbReference>
<dbReference type="PANTHER" id="PTHR15036">
    <property type="entry name" value="PIKACHURIN-LIKE PROTEIN"/>
    <property type="match status" value="1"/>
</dbReference>
<evidence type="ECO:0000256" key="2">
    <source>
        <dbReference type="ARBA" id="ARBA00022536"/>
    </source>
</evidence>
<proteinExistence type="predicted"/>
<dbReference type="InterPro" id="IPR013320">
    <property type="entry name" value="ConA-like_dom_sf"/>
</dbReference>
<sequence length="151" mass="16506">MAEVQSTAGVKPSCSRETAKPCLSNPCKNNGMCRDGWNRYVCDCSGTGYLGRSCEREATVLSYDGSMFMKIQLPVVMHTEAEDVSLRFRSQRAYGILMATTSRDSADTLRLELDAGRVKLTVNLAALHRFRPAGLCDGRCISFSALPVSVV</sequence>
<organism evidence="10 11">
    <name type="scientific">Camelus dromedarius</name>
    <name type="common">Dromedary</name>
    <name type="synonym">Arabian camel</name>
    <dbReference type="NCBI Taxonomy" id="9838"/>
    <lineage>
        <taxon>Eukaryota</taxon>
        <taxon>Metazoa</taxon>
        <taxon>Chordata</taxon>
        <taxon>Craniata</taxon>
        <taxon>Vertebrata</taxon>
        <taxon>Euteleostomi</taxon>
        <taxon>Mammalia</taxon>
        <taxon>Eutheria</taxon>
        <taxon>Laurasiatheria</taxon>
        <taxon>Artiodactyla</taxon>
        <taxon>Tylopoda</taxon>
        <taxon>Camelidae</taxon>
        <taxon>Camelus</taxon>
    </lineage>
</organism>
<keyword evidence="2 8" id="KW-0245">EGF-like domain</keyword>
<dbReference type="SUPFAM" id="SSF49899">
    <property type="entry name" value="Concanavalin A-like lectins/glucanases"/>
    <property type="match status" value="1"/>
</dbReference>
<keyword evidence="3" id="KW-0812">Transmembrane</keyword>
<dbReference type="CDD" id="cd00054">
    <property type="entry name" value="EGF_CA"/>
    <property type="match status" value="1"/>
</dbReference>
<evidence type="ECO:0000256" key="3">
    <source>
        <dbReference type="ARBA" id="ARBA00022692"/>
    </source>
</evidence>
<evidence type="ECO:0000256" key="8">
    <source>
        <dbReference type="PROSITE-ProRule" id="PRU00076"/>
    </source>
</evidence>
<evidence type="ECO:0000256" key="4">
    <source>
        <dbReference type="ARBA" id="ARBA00022737"/>
    </source>
</evidence>
<evidence type="ECO:0000256" key="6">
    <source>
        <dbReference type="ARBA" id="ARBA00023136"/>
    </source>
</evidence>
<dbReference type="InterPro" id="IPR050372">
    <property type="entry name" value="Neurexin-related_CASP"/>
</dbReference>
<dbReference type="AlphaFoldDB" id="A0A5N4D848"/>
<dbReference type="Gene3D" id="2.10.25.10">
    <property type="entry name" value="Laminin"/>
    <property type="match status" value="1"/>
</dbReference>
<evidence type="ECO:0000256" key="1">
    <source>
        <dbReference type="ARBA" id="ARBA00004479"/>
    </source>
</evidence>
<evidence type="ECO:0000256" key="5">
    <source>
        <dbReference type="ARBA" id="ARBA00022989"/>
    </source>
</evidence>
<comment type="caution">
    <text evidence="10">The sequence shown here is derived from an EMBL/GenBank/DDBJ whole genome shotgun (WGS) entry which is preliminary data.</text>
</comment>
<feature type="domain" description="EGF-like" evidence="9">
    <location>
        <begin position="18"/>
        <end position="55"/>
    </location>
</feature>
<protein>
    <submittedName>
        <fullName evidence="10">Neurexin-1</fullName>
    </submittedName>
</protein>
<evidence type="ECO:0000313" key="11">
    <source>
        <dbReference type="Proteomes" id="UP000299084"/>
    </source>
</evidence>
<name>A0A5N4D848_CAMDR</name>
<keyword evidence="6" id="KW-0472">Membrane</keyword>
<evidence type="ECO:0000259" key="9">
    <source>
        <dbReference type="PROSITE" id="PS50026"/>
    </source>
</evidence>
<dbReference type="InterPro" id="IPR000742">
    <property type="entry name" value="EGF"/>
</dbReference>
<dbReference type="PROSITE" id="PS50026">
    <property type="entry name" value="EGF_3"/>
    <property type="match status" value="1"/>
</dbReference>
<evidence type="ECO:0000313" key="10">
    <source>
        <dbReference type="EMBL" id="KAB1267298.1"/>
    </source>
</evidence>
<gene>
    <name evidence="10" type="primary">Neurexin-1</name>
    <name evidence="10" type="ORF">Cadr_000018156</name>
</gene>
<dbReference type="Proteomes" id="UP000299084">
    <property type="component" value="Unassembled WGS sequence"/>
</dbReference>
<comment type="subcellular location">
    <subcellularLocation>
        <location evidence="1">Membrane</location>
        <topology evidence="1">Single-pass type I membrane protein</topology>
    </subcellularLocation>
</comment>
<evidence type="ECO:0000256" key="7">
    <source>
        <dbReference type="ARBA" id="ARBA00023157"/>
    </source>
</evidence>